<evidence type="ECO:0000313" key="3">
    <source>
        <dbReference type="Proteomes" id="UP000015106"/>
    </source>
</evidence>
<evidence type="ECO:0000313" key="2">
    <source>
        <dbReference type="EnsemblPlants" id="TuG1812G0600002309.01.T01.cds282173"/>
    </source>
</evidence>
<accession>A0A8R7QNJ2</accession>
<dbReference type="Gramene" id="TuG1812G0600002309.01.T01">
    <property type="protein sequence ID" value="TuG1812G0600002309.01.T01.cds282173"/>
    <property type="gene ID" value="TuG1812G0600002309.01"/>
</dbReference>
<feature type="region of interest" description="Disordered" evidence="1">
    <location>
        <begin position="1"/>
        <end position="39"/>
    </location>
</feature>
<keyword evidence="3" id="KW-1185">Reference proteome</keyword>
<dbReference type="AlphaFoldDB" id="A0A8R7QNJ2"/>
<feature type="compositionally biased region" description="Polar residues" evidence="1">
    <location>
        <begin position="29"/>
        <end position="39"/>
    </location>
</feature>
<reference evidence="2" key="2">
    <citation type="submission" date="2018-03" db="EMBL/GenBank/DDBJ databases">
        <title>The Triticum urartu genome reveals the dynamic nature of wheat genome evolution.</title>
        <authorList>
            <person name="Ling H."/>
            <person name="Ma B."/>
            <person name="Shi X."/>
            <person name="Liu H."/>
            <person name="Dong L."/>
            <person name="Sun H."/>
            <person name="Cao Y."/>
            <person name="Gao Q."/>
            <person name="Zheng S."/>
            <person name="Li Y."/>
            <person name="Yu Y."/>
            <person name="Du H."/>
            <person name="Qi M."/>
            <person name="Li Y."/>
            <person name="Yu H."/>
            <person name="Cui Y."/>
            <person name="Wang N."/>
            <person name="Chen C."/>
            <person name="Wu H."/>
            <person name="Zhao Y."/>
            <person name="Zhang J."/>
            <person name="Li Y."/>
            <person name="Zhou W."/>
            <person name="Zhang B."/>
            <person name="Hu W."/>
            <person name="Eijk M."/>
            <person name="Tang J."/>
            <person name="Witsenboer H."/>
            <person name="Zhao S."/>
            <person name="Li Z."/>
            <person name="Zhang A."/>
            <person name="Wang D."/>
            <person name="Liang C."/>
        </authorList>
    </citation>
    <scope>NUCLEOTIDE SEQUENCE [LARGE SCALE GENOMIC DNA]</scope>
    <source>
        <strain evidence="2">cv. G1812</strain>
    </source>
</reference>
<reference evidence="2" key="3">
    <citation type="submission" date="2022-06" db="UniProtKB">
        <authorList>
            <consortium name="EnsemblPlants"/>
        </authorList>
    </citation>
    <scope>IDENTIFICATION</scope>
</reference>
<reference evidence="3" key="1">
    <citation type="journal article" date="2013" name="Nature">
        <title>Draft genome of the wheat A-genome progenitor Triticum urartu.</title>
        <authorList>
            <person name="Ling H.Q."/>
            <person name="Zhao S."/>
            <person name="Liu D."/>
            <person name="Wang J."/>
            <person name="Sun H."/>
            <person name="Zhang C."/>
            <person name="Fan H."/>
            <person name="Li D."/>
            <person name="Dong L."/>
            <person name="Tao Y."/>
            <person name="Gao C."/>
            <person name="Wu H."/>
            <person name="Li Y."/>
            <person name="Cui Y."/>
            <person name="Guo X."/>
            <person name="Zheng S."/>
            <person name="Wang B."/>
            <person name="Yu K."/>
            <person name="Liang Q."/>
            <person name="Yang W."/>
            <person name="Lou X."/>
            <person name="Chen J."/>
            <person name="Feng M."/>
            <person name="Jian J."/>
            <person name="Zhang X."/>
            <person name="Luo G."/>
            <person name="Jiang Y."/>
            <person name="Liu J."/>
            <person name="Wang Z."/>
            <person name="Sha Y."/>
            <person name="Zhang B."/>
            <person name="Wu H."/>
            <person name="Tang D."/>
            <person name="Shen Q."/>
            <person name="Xue P."/>
            <person name="Zou S."/>
            <person name="Wang X."/>
            <person name="Liu X."/>
            <person name="Wang F."/>
            <person name="Yang Y."/>
            <person name="An X."/>
            <person name="Dong Z."/>
            <person name="Zhang K."/>
            <person name="Zhang X."/>
            <person name="Luo M.C."/>
            <person name="Dvorak J."/>
            <person name="Tong Y."/>
            <person name="Wang J."/>
            <person name="Yang H."/>
            <person name="Li Z."/>
            <person name="Wang D."/>
            <person name="Zhang A."/>
            <person name="Wang J."/>
        </authorList>
    </citation>
    <scope>NUCLEOTIDE SEQUENCE</scope>
    <source>
        <strain evidence="3">cv. G1812</strain>
    </source>
</reference>
<sequence>MIPRRRRPQKKGKNLKQLQTEARNPADGSMTSSVNSRLC</sequence>
<protein>
    <submittedName>
        <fullName evidence="2">Uncharacterized protein</fullName>
    </submittedName>
</protein>
<organism evidence="2 3">
    <name type="scientific">Triticum urartu</name>
    <name type="common">Red wild einkorn</name>
    <name type="synonym">Crithodium urartu</name>
    <dbReference type="NCBI Taxonomy" id="4572"/>
    <lineage>
        <taxon>Eukaryota</taxon>
        <taxon>Viridiplantae</taxon>
        <taxon>Streptophyta</taxon>
        <taxon>Embryophyta</taxon>
        <taxon>Tracheophyta</taxon>
        <taxon>Spermatophyta</taxon>
        <taxon>Magnoliopsida</taxon>
        <taxon>Liliopsida</taxon>
        <taxon>Poales</taxon>
        <taxon>Poaceae</taxon>
        <taxon>BOP clade</taxon>
        <taxon>Pooideae</taxon>
        <taxon>Triticodae</taxon>
        <taxon>Triticeae</taxon>
        <taxon>Triticinae</taxon>
        <taxon>Triticum</taxon>
    </lineage>
</organism>
<dbReference type="Proteomes" id="UP000015106">
    <property type="component" value="Chromosome 6"/>
</dbReference>
<dbReference type="EnsemblPlants" id="TuG1812G0600002309.01.T01">
    <property type="protein sequence ID" value="TuG1812G0600002309.01.T01.cds282173"/>
    <property type="gene ID" value="TuG1812G0600002309.01"/>
</dbReference>
<evidence type="ECO:0000256" key="1">
    <source>
        <dbReference type="SAM" id="MobiDB-lite"/>
    </source>
</evidence>
<feature type="compositionally biased region" description="Basic residues" evidence="1">
    <location>
        <begin position="1"/>
        <end position="14"/>
    </location>
</feature>
<name>A0A8R7QNJ2_TRIUA</name>
<proteinExistence type="predicted"/>